<keyword evidence="19" id="KW-1185">Reference proteome</keyword>
<keyword evidence="9" id="KW-1015">Disulfide bond</keyword>
<dbReference type="SUPFAM" id="SSF52833">
    <property type="entry name" value="Thioredoxin-like"/>
    <property type="match status" value="1"/>
</dbReference>
<evidence type="ECO:0000256" key="15">
    <source>
        <dbReference type="ARBA" id="ARBA00060385"/>
    </source>
</evidence>
<dbReference type="GO" id="GO:0034599">
    <property type="term" value="P:cellular response to oxidative stress"/>
    <property type="evidence" value="ECO:0007669"/>
    <property type="project" value="TreeGrafter"/>
</dbReference>
<dbReference type="PIRSF" id="PIRSF000239">
    <property type="entry name" value="AHPC"/>
    <property type="match status" value="1"/>
</dbReference>
<dbReference type="AlphaFoldDB" id="A0A6P0U9I5"/>
<protein>
    <recommendedName>
        <fullName evidence="3">thioredoxin-dependent peroxiredoxin</fullName>
        <ecNumber evidence="3">1.11.1.24</ecNumber>
    </recommendedName>
    <alternativeName>
        <fullName evidence="11">Thioredoxin peroxidase</fullName>
    </alternativeName>
    <alternativeName>
        <fullName evidence="13">Thioredoxin-dependent peroxiredoxin Bcp</fullName>
    </alternativeName>
</protein>
<dbReference type="Proteomes" id="UP000468443">
    <property type="component" value="Unassembled WGS sequence"/>
</dbReference>
<comment type="subunit">
    <text evidence="2">Monomer.</text>
</comment>
<dbReference type="InterPro" id="IPR036249">
    <property type="entry name" value="Thioredoxin-like_sf"/>
</dbReference>
<comment type="catalytic activity">
    <reaction evidence="14">
        <text>a hydroperoxide + [thioredoxin]-dithiol = an alcohol + [thioredoxin]-disulfide + H2O</text>
        <dbReference type="Rhea" id="RHEA:62620"/>
        <dbReference type="Rhea" id="RHEA-COMP:10698"/>
        <dbReference type="Rhea" id="RHEA-COMP:10700"/>
        <dbReference type="ChEBI" id="CHEBI:15377"/>
        <dbReference type="ChEBI" id="CHEBI:29950"/>
        <dbReference type="ChEBI" id="CHEBI:30879"/>
        <dbReference type="ChEBI" id="CHEBI:35924"/>
        <dbReference type="ChEBI" id="CHEBI:50058"/>
        <dbReference type="EC" id="1.11.1.24"/>
    </reaction>
</comment>
<evidence type="ECO:0000256" key="14">
    <source>
        <dbReference type="ARBA" id="ARBA00049091"/>
    </source>
</evidence>
<keyword evidence="5" id="KW-0049">Antioxidant</keyword>
<dbReference type="Pfam" id="PF00578">
    <property type="entry name" value="AhpC-TSA"/>
    <property type="match status" value="1"/>
</dbReference>
<evidence type="ECO:0000256" key="12">
    <source>
        <dbReference type="ARBA" id="ARBA00038489"/>
    </source>
</evidence>
<proteinExistence type="inferred from homology"/>
<keyword evidence="8" id="KW-0793">Thylakoid</keyword>
<dbReference type="FunFam" id="3.40.30.10:FF:000122">
    <property type="entry name" value="Peroxiredoxin Q chloroplastic"/>
    <property type="match status" value="1"/>
</dbReference>
<dbReference type="EMBL" id="JAABOP010000001">
    <property type="protein sequence ID" value="NER09180.1"/>
    <property type="molecule type" value="Genomic_DNA"/>
</dbReference>
<evidence type="ECO:0000256" key="6">
    <source>
        <dbReference type="ARBA" id="ARBA00022946"/>
    </source>
</evidence>
<dbReference type="GO" id="GO:0009579">
    <property type="term" value="C:thylakoid"/>
    <property type="evidence" value="ECO:0007669"/>
    <property type="project" value="UniProtKB-SubCell"/>
</dbReference>
<evidence type="ECO:0000313" key="18">
    <source>
        <dbReference type="EMBL" id="NER09180.1"/>
    </source>
</evidence>
<dbReference type="PROSITE" id="PS51352">
    <property type="entry name" value="THIOREDOXIN_2"/>
    <property type="match status" value="1"/>
</dbReference>
<evidence type="ECO:0000259" key="17">
    <source>
        <dbReference type="PROSITE" id="PS51352"/>
    </source>
</evidence>
<accession>A0A6P0U9I5</accession>
<comment type="function">
    <text evidence="1">Thiol-specific peroxidase that catalyzes the reduction of hydrogen peroxide and organic hydroperoxides to water and alcohols, respectively. Plays a role in cell protection against oxidative stress by detoxifying peroxides and as sensor of hydrogen peroxide-mediated signaling events.</text>
</comment>
<keyword evidence="6" id="KW-0809">Transit peptide</keyword>
<dbReference type="InterPro" id="IPR050924">
    <property type="entry name" value="Peroxiredoxin_BCP/PrxQ"/>
</dbReference>
<dbReference type="GO" id="GO:0005737">
    <property type="term" value="C:cytoplasm"/>
    <property type="evidence" value="ECO:0007669"/>
    <property type="project" value="TreeGrafter"/>
</dbReference>
<dbReference type="CDD" id="cd03017">
    <property type="entry name" value="PRX_BCP"/>
    <property type="match status" value="1"/>
</dbReference>
<evidence type="ECO:0000256" key="13">
    <source>
        <dbReference type="ARBA" id="ARBA00042639"/>
    </source>
</evidence>
<evidence type="ECO:0000256" key="11">
    <source>
        <dbReference type="ARBA" id="ARBA00032824"/>
    </source>
</evidence>
<evidence type="ECO:0000256" key="2">
    <source>
        <dbReference type="ARBA" id="ARBA00011245"/>
    </source>
</evidence>
<feature type="active site" description="Cysteine sulfenic acid (-SOH) intermediate; for peroxidase activity" evidence="16">
    <location>
        <position position="46"/>
    </location>
</feature>
<evidence type="ECO:0000256" key="5">
    <source>
        <dbReference type="ARBA" id="ARBA00022862"/>
    </source>
</evidence>
<dbReference type="InterPro" id="IPR000866">
    <property type="entry name" value="AhpC/TSA"/>
</dbReference>
<organism evidence="18 19">
    <name type="scientific">Muriicola jejuensis</name>
    <dbReference type="NCBI Taxonomy" id="504488"/>
    <lineage>
        <taxon>Bacteria</taxon>
        <taxon>Pseudomonadati</taxon>
        <taxon>Bacteroidota</taxon>
        <taxon>Flavobacteriia</taxon>
        <taxon>Flavobacteriales</taxon>
        <taxon>Flavobacteriaceae</taxon>
        <taxon>Muriicola</taxon>
    </lineage>
</organism>
<feature type="domain" description="Thioredoxin" evidence="17">
    <location>
        <begin position="3"/>
        <end position="151"/>
    </location>
</feature>
<comment type="caution">
    <text evidence="18">The sequence shown here is derived from an EMBL/GenBank/DDBJ whole genome shotgun (WGS) entry which is preliminary data.</text>
</comment>
<gene>
    <name evidence="18" type="ORF">GWK09_01500</name>
</gene>
<name>A0A6P0U9I5_9FLAO</name>
<dbReference type="PANTHER" id="PTHR42801">
    <property type="entry name" value="THIOREDOXIN-DEPENDENT PEROXIDE REDUCTASE"/>
    <property type="match status" value="1"/>
</dbReference>
<evidence type="ECO:0000256" key="3">
    <source>
        <dbReference type="ARBA" id="ARBA00013017"/>
    </source>
</evidence>
<dbReference type="EC" id="1.11.1.24" evidence="3"/>
<keyword evidence="4" id="KW-0575">Peroxidase</keyword>
<evidence type="ECO:0000256" key="16">
    <source>
        <dbReference type="PIRSR" id="PIRSR000239-1"/>
    </source>
</evidence>
<evidence type="ECO:0000256" key="7">
    <source>
        <dbReference type="ARBA" id="ARBA00023002"/>
    </source>
</evidence>
<comment type="similarity">
    <text evidence="12">Belongs to the peroxiredoxin family. BCP/PrxQ subfamily.</text>
</comment>
<evidence type="ECO:0000256" key="4">
    <source>
        <dbReference type="ARBA" id="ARBA00022559"/>
    </source>
</evidence>
<dbReference type="InterPro" id="IPR024706">
    <property type="entry name" value="Peroxiredoxin_AhpC-typ"/>
</dbReference>
<dbReference type="GO" id="GO:0045454">
    <property type="term" value="P:cell redox homeostasis"/>
    <property type="evidence" value="ECO:0007669"/>
    <property type="project" value="TreeGrafter"/>
</dbReference>
<evidence type="ECO:0000256" key="1">
    <source>
        <dbReference type="ARBA" id="ARBA00003330"/>
    </source>
</evidence>
<evidence type="ECO:0000256" key="9">
    <source>
        <dbReference type="ARBA" id="ARBA00023157"/>
    </source>
</evidence>
<dbReference type="RefSeq" id="WP_163691248.1">
    <property type="nucleotide sequence ID" value="NZ_FXTW01000001.1"/>
</dbReference>
<comment type="subcellular location">
    <subcellularLocation>
        <location evidence="15">Thylakoid</location>
    </subcellularLocation>
</comment>
<keyword evidence="7" id="KW-0560">Oxidoreductase</keyword>
<dbReference type="Gene3D" id="3.40.30.10">
    <property type="entry name" value="Glutaredoxin"/>
    <property type="match status" value="1"/>
</dbReference>
<dbReference type="PANTHER" id="PTHR42801:SF4">
    <property type="entry name" value="AHPC_TSA FAMILY PROTEIN"/>
    <property type="match status" value="1"/>
</dbReference>
<evidence type="ECO:0000313" key="19">
    <source>
        <dbReference type="Proteomes" id="UP000468443"/>
    </source>
</evidence>
<keyword evidence="10" id="KW-0676">Redox-active center</keyword>
<evidence type="ECO:0000256" key="8">
    <source>
        <dbReference type="ARBA" id="ARBA00023078"/>
    </source>
</evidence>
<sequence>MGLKVGDRIPDFSLADQHGNTFSTADYIGKKPMVIFFYPKDNTPGCTKEACSFRDSYAEFADRGAEVIGISADSESSHRKFASMYNLPFVLLSDPGNKVRKLFKVEKALFNLLPGRETYVVDKKGLVVMTFNNMGASGHMTRALKAIKSIT</sequence>
<dbReference type="GO" id="GO:0008379">
    <property type="term" value="F:thioredoxin peroxidase activity"/>
    <property type="evidence" value="ECO:0007669"/>
    <property type="project" value="TreeGrafter"/>
</dbReference>
<evidence type="ECO:0000256" key="10">
    <source>
        <dbReference type="ARBA" id="ARBA00023284"/>
    </source>
</evidence>
<dbReference type="InterPro" id="IPR013766">
    <property type="entry name" value="Thioredoxin_domain"/>
</dbReference>
<reference evidence="18 19" key="1">
    <citation type="submission" date="2020-01" db="EMBL/GenBank/DDBJ databases">
        <title>Muriicola jejuensis KCTC 22299.</title>
        <authorList>
            <person name="Wang G."/>
        </authorList>
    </citation>
    <scope>NUCLEOTIDE SEQUENCE [LARGE SCALE GENOMIC DNA]</scope>
    <source>
        <strain evidence="18 19">KCTC 22299</strain>
    </source>
</reference>